<evidence type="ECO:0000256" key="3">
    <source>
        <dbReference type="ARBA" id="ARBA00022833"/>
    </source>
</evidence>
<accession>A0ABM3GDE7</accession>
<feature type="domain" description="UBZ1-type" evidence="6">
    <location>
        <begin position="321"/>
        <end position="347"/>
    </location>
</feature>
<dbReference type="Proteomes" id="UP000829291">
    <property type="component" value="Chromosome 1"/>
</dbReference>
<dbReference type="Gene3D" id="6.20.250.40">
    <property type="match status" value="1"/>
</dbReference>
<evidence type="ECO:0000313" key="7">
    <source>
        <dbReference type="Proteomes" id="UP000829291"/>
    </source>
</evidence>
<keyword evidence="1" id="KW-0479">Metal-binding</keyword>
<evidence type="ECO:0000313" key="8">
    <source>
        <dbReference type="RefSeq" id="XP_046598282.1"/>
    </source>
</evidence>
<dbReference type="Pfam" id="PF18112">
    <property type="entry name" value="Zn-C2H2_12"/>
    <property type="match status" value="1"/>
</dbReference>
<name>A0ABM3GDE7_NEOLC</name>
<dbReference type="InterPro" id="IPR041641">
    <property type="entry name" value="CALCOCO1/2_Zn_UBZ1"/>
</dbReference>
<evidence type="ECO:0000259" key="6">
    <source>
        <dbReference type="Pfam" id="PF18112"/>
    </source>
</evidence>
<evidence type="ECO:0000256" key="2">
    <source>
        <dbReference type="ARBA" id="ARBA00022771"/>
    </source>
</evidence>
<keyword evidence="7" id="KW-1185">Reference proteome</keyword>
<keyword evidence="2" id="KW-0863">Zinc-finger</keyword>
<feature type="coiled-coil region" evidence="5">
    <location>
        <begin position="19"/>
        <end position="46"/>
    </location>
</feature>
<sequence length="362" mass="41546">MSEILDENFGSQYALQVALQTMKERCQQFQKRLDIAERENASLRVKCYRESSTAMLPATGDNQITELQILTDKVEQLTRIKTQLTHHIFMVANENRQLWKRLSRLTKTNKNLGNHLNKISDALQQHPSTQPLEALSYNMRLDFNLSKNESDQFLVPADLGKIVSQSNETSLEEISLKLINSIKMEKSELEQQYAEMVEMQNTSEINLQNMDYFYPESMNSDCMEQLKQHDTRLSHTKHILLSQQTKLKTIMGKLKTIKKGAMCKSCRDNARKKMCQAGTQFNSDDSLKENGATQTSLIPNSTTLPENMNYTTDGCSEVENKICPMCEMIYGKTINCAEFHEHVLSHFSDEEKSLGCDFEIIQ</sequence>
<keyword evidence="4 5" id="KW-0175">Coiled coil</keyword>
<evidence type="ECO:0000256" key="5">
    <source>
        <dbReference type="SAM" id="Coils"/>
    </source>
</evidence>
<organism evidence="7 8">
    <name type="scientific">Neodiprion lecontei</name>
    <name type="common">Redheaded pine sawfly</name>
    <dbReference type="NCBI Taxonomy" id="441921"/>
    <lineage>
        <taxon>Eukaryota</taxon>
        <taxon>Metazoa</taxon>
        <taxon>Ecdysozoa</taxon>
        <taxon>Arthropoda</taxon>
        <taxon>Hexapoda</taxon>
        <taxon>Insecta</taxon>
        <taxon>Pterygota</taxon>
        <taxon>Neoptera</taxon>
        <taxon>Endopterygota</taxon>
        <taxon>Hymenoptera</taxon>
        <taxon>Tenthredinoidea</taxon>
        <taxon>Diprionidae</taxon>
        <taxon>Diprioninae</taxon>
        <taxon>Neodiprion</taxon>
    </lineage>
</organism>
<gene>
    <name evidence="8" type="primary">LOC107226615</name>
</gene>
<evidence type="ECO:0000256" key="4">
    <source>
        <dbReference type="ARBA" id="ARBA00023054"/>
    </source>
</evidence>
<keyword evidence="3" id="KW-0862">Zinc</keyword>
<proteinExistence type="predicted"/>
<dbReference type="GeneID" id="107226615"/>
<reference evidence="8" key="1">
    <citation type="submission" date="2025-08" db="UniProtKB">
        <authorList>
            <consortium name="RefSeq"/>
        </authorList>
    </citation>
    <scope>IDENTIFICATION</scope>
    <source>
        <tissue evidence="8">Thorax and Abdomen</tissue>
    </source>
</reference>
<protein>
    <submittedName>
        <fullName evidence="8">Protein spindle-F isoform X1</fullName>
    </submittedName>
</protein>
<dbReference type="RefSeq" id="XP_046598282.1">
    <property type="nucleotide sequence ID" value="XM_046742326.1"/>
</dbReference>
<evidence type="ECO:0000256" key="1">
    <source>
        <dbReference type="ARBA" id="ARBA00022723"/>
    </source>
</evidence>